<proteinExistence type="predicted"/>
<evidence type="ECO:0000256" key="6">
    <source>
        <dbReference type="SAM" id="Phobius"/>
    </source>
</evidence>
<dbReference type="GO" id="GO:0015535">
    <property type="term" value="F:fucose:proton symporter activity"/>
    <property type="evidence" value="ECO:0007669"/>
    <property type="project" value="InterPro"/>
</dbReference>
<dbReference type="RefSeq" id="WP_191866828.1">
    <property type="nucleotide sequence ID" value="NZ_BMZC01000011.1"/>
</dbReference>
<dbReference type="PANTHER" id="PTHR43702:SF11">
    <property type="entry name" value="L-FUCOSE-PROTON SYMPORTER"/>
    <property type="match status" value="1"/>
</dbReference>
<evidence type="ECO:0000256" key="1">
    <source>
        <dbReference type="ARBA" id="ARBA00004429"/>
    </source>
</evidence>
<dbReference type="InterPro" id="IPR050375">
    <property type="entry name" value="MFS_TsgA-like"/>
</dbReference>
<feature type="transmembrane region" description="Helical" evidence="6">
    <location>
        <begin position="97"/>
        <end position="116"/>
    </location>
</feature>
<feature type="transmembrane region" description="Helical" evidence="6">
    <location>
        <begin position="29"/>
        <end position="46"/>
    </location>
</feature>
<accession>A0A8H9IEA0</accession>
<organism evidence="7 8">
    <name type="scientific">Paraglaciecola chathamensis</name>
    <dbReference type="NCBI Taxonomy" id="368405"/>
    <lineage>
        <taxon>Bacteria</taxon>
        <taxon>Pseudomonadati</taxon>
        <taxon>Pseudomonadota</taxon>
        <taxon>Gammaproteobacteria</taxon>
        <taxon>Alteromonadales</taxon>
        <taxon>Alteromonadaceae</taxon>
        <taxon>Paraglaciecola</taxon>
    </lineage>
</organism>
<feature type="transmembrane region" description="Helical" evidence="6">
    <location>
        <begin position="332"/>
        <end position="352"/>
    </location>
</feature>
<evidence type="ECO:0000256" key="3">
    <source>
        <dbReference type="ARBA" id="ARBA00022692"/>
    </source>
</evidence>
<dbReference type="PANTHER" id="PTHR43702">
    <property type="entry name" value="L-FUCOSE-PROTON SYMPORTER"/>
    <property type="match status" value="1"/>
</dbReference>
<dbReference type="GO" id="GO:0005886">
    <property type="term" value="C:plasma membrane"/>
    <property type="evidence" value="ECO:0007669"/>
    <property type="project" value="UniProtKB-SubCell"/>
</dbReference>
<feature type="transmembrane region" description="Helical" evidence="6">
    <location>
        <begin position="357"/>
        <end position="378"/>
    </location>
</feature>
<feature type="transmembrane region" description="Helical" evidence="6">
    <location>
        <begin position="384"/>
        <end position="403"/>
    </location>
</feature>
<dbReference type="NCBIfam" id="TIGR00885">
    <property type="entry name" value="fucP"/>
    <property type="match status" value="1"/>
</dbReference>
<gene>
    <name evidence="7" type="primary">fucP</name>
    <name evidence="7" type="ORF">GCM10011274_36130</name>
</gene>
<dbReference type="InterPro" id="IPR036259">
    <property type="entry name" value="MFS_trans_sf"/>
</dbReference>
<reference evidence="7" key="1">
    <citation type="journal article" date="2014" name="Int. J. Syst. Evol. Microbiol.">
        <title>Complete genome sequence of Corynebacterium casei LMG S-19264T (=DSM 44701T), isolated from a smear-ripened cheese.</title>
        <authorList>
            <consortium name="US DOE Joint Genome Institute (JGI-PGF)"/>
            <person name="Walter F."/>
            <person name="Albersmeier A."/>
            <person name="Kalinowski J."/>
            <person name="Ruckert C."/>
        </authorList>
    </citation>
    <scope>NUCLEOTIDE SEQUENCE</scope>
    <source>
        <strain evidence="7">KCTC 32337</strain>
    </source>
</reference>
<keyword evidence="4 6" id="KW-1133">Transmembrane helix</keyword>
<evidence type="ECO:0000256" key="4">
    <source>
        <dbReference type="ARBA" id="ARBA00022989"/>
    </source>
</evidence>
<feature type="transmembrane region" description="Helical" evidence="6">
    <location>
        <begin position="160"/>
        <end position="183"/>
    </location>
</feature>
<feature type="transmembrane region" description="Helical" evidence="6">
    <location>
        <begin position="122"/>
        <end position="139"/>
    </location>
</feature>
<evidence type="ECO:0000313" key="7">
    <source>
        <dbReference type="EMBL" id="GGZ74536.1"/>
    </source>
</evidence>
<dbReference type="Gene3D" id="1.20.1250.20">
    <property type="entry name" value="MFS general substrate transporter like domains"/>
    <property type="match status" value="2"/>
</dbReference>
<dbReference type="Pfam" id="PF07690">
    <property type="entry name" value="MFS_1"/>
    <property type="match status" value="1"/>
</dbReference>
<evidence type="ECO:0000313" key="8">
    <source>
        <dbReference type="Proteomes" id="UP000622604"/>
    </source>
</evidence>
<feature type="transmembrane region" description="Helical" evidence="6">
    <location>
        <begin position="242"/>
        <end position="260"/>
    </location>
</feature>
<keyword evidence="2" id="KW-1003">Cell membrane</keyword>
<name>A0A8H9IEA0_9ALTE</name>
<protein>
    <submittedName>
        <fullName evidence="7">L-fucose permease</fullName>
    </submittedName>
</protein>
<dbReference type="AlphaFoldDB" id="A0A8H9IEA0"/>
<feature type="transmembrane region" description="Helical" evidence="6">
    <location>
        <begin position="447"/>
        <end position="466"/>
    </location>
</feature>
<comment type="subcellular location">
    <subcellularLocation>
        <location evidence="1">Cell inner membrane</location>
        <topology evidence="1">Multi-pass membrane protein</topology>
    </subcellularLocation>
</comment>
<evidence type="ECO:0000256" key="2">
    <source>
        <dbReference type="ARBA" id="ARBA00022475"/>
    </source>
</evidence>
<dbReference type="InterPro" id="IPR005275">
    <property type="entry name" value="Lfuc_symporter_FucP"/>
</dbReference>
<evidence type="ECO:0000256" key="5">
    <source>
        <dbReference type="ARBA" id="ARBA00023136"/>
    </source>
</evidence>
<keyword evidence="3 6" id="KW-0812">Transmembrane</keyword>
<feature type="transmembrane region" description="Helical" evidence="6">
    <location>
        <begin position="66"/>
        <end position="90"/>
    </location>
</feature>
<dbReference type="CDD" id="cd17394">
    <property type="entry name" value="MFS_FucP_like"/>
    <property type="match status" value="1"/>
</dbReference>
<sequence length="474" mass="51496">MAIGVEQAVEVAPEHKKEESKPSILEAKYIIPFLLVASLFPLWGFANDVTNPLVKAFKDIFMISNAQSSLVQFAFYLGYGVMAIPAAIFIRRFSYKSGILLGLGLYAIGASLFIPASIYMEFSFFLAALWILTCGLALLETTANPYVLSMGHPDTSTQRLNLAQAFNPIGSLTGMFVASSYILSELRVEAFREQEKAAHPEFAQMLPSEVDGKLTDALYNFAQNNPVEHQAMQAADLITVRGPYVAIAIVVAIMFFVFLFSKLPKTMSHAAPLTTSELKSTFQRLFANKCYLEGVVAQAFYVGAQIMCWTFVIHYGMTSVGLSASEAQSYNMVAMGIFLASRFICTFLLGFFRPGQLLMLLAMGGFVLSLGTIFVGGYTGLYCLIATSACMSLMFPTIYGIALKGMGEDASLASAGLVMAIVGGALMPPMQGSMIDGPALISGIPSVQTSFVLPLICFAMICLYGYRAHYKYAR</sequence>
<feature type="transmembrane region" description="Helical" evidence="6">
    <location>
        <begin position="290"/>
        <end position="312"/>
    </location>
</feature>
<keyword evidence="5 6" id="KW-0472">Membrane</keyword>
<dbReference type="EMBL" id="BMZC01000011">
    <property type="protein sequence ID" value="GGZ74536.1"/>
    <property type="molecule type" value="Genomic_DNA"/>
</dbReference>
<dbReference type="Proteomes" id="UP000622604">
    <property type="component" value="Unassembled WGS sequence"/>
</dbReference>
<reference evidence="7" key="2">
    <citation type="submission" date="2020-09" db="EMBL/GenBank/DDBJ databases">
        <authorList>
            <person name="Sun Q."/>
            <person name="Kim S."/>
        </authorList>
    </citation>
    <scope>NUCLEOTIDE SEQUENCE</scope>
    <source>
        <strain evidence="7">KCTC 32337</strain>
    </source>
</reference>
<comment type="caution">
    <text evidence="7">The sequence shown here is derived from an EMBL/GenBank/DDBJ whole genome shotgun (WGS) entry which is preliminary data.</text>
</comment>
<dbReference type="SUPFAM" id="SSF103473">
    <property type="entry name" value="MFS general substrate transporter"/>
    <property type="match status" value="1"/>
</dbReference>
<feature type="transmembrane region" description="Helical" evidence="6">
    <location>
        <begin position="410"/>
        <end position="427"/>
    </location>
</feature>
<dbReference type="InterPro" id="IPR011701">
    <property type="entry name" value="MFS"/>
</dbReference>